<dbReference type="EMBL" id="MK608336">
    <property type="protein sequence ID" value="QBQ72959.1"/>
    <property type="molecule type" value="Genomic_DNA"/>
</dbReference>
<protein>
    <submittedName>
        <fullName evidence="2">Uncharacterized protein</fullName>
    </submittedName>
</protein>
<keyword evidence="3" id="KW-1185">Reference proteome</keyword>
<name>A0A482MH65_9CAUD</name>
<dbReference type="Proteomes" id="UP000308339">
    <property type="component" value="Segment"/>
</dbReference>
<proteinExistence type="predicted"/>
<accession>A0A482MH65</accession>
<sequence>MAKLTKIESLWRGAVLKVEIDGSTVWVTYAGQRQLLPTCGQALRSEVYSLINGRAPGVPKKPGKAPRLSTRSNTAK</sequence>
<reference evidence="2 3" key="1">
    <citation type="journal article" date="2019" name="Microbiol. Resour. Announc.">
        <title>Complete Genome Sequence of Serratia marcescens Siphophage Serbin.</title>
        <authorList>
            <person name="Williams E.A."/>
            <person name="Hopson H."/>
            <person name="Rodriguez A."/>
            <person name="Kongari R."/>
            <person name="Bonasera R."/>
            <person name="Hernandez-Morales A.C."/>
            <person name="Liu M."/>
        </authorList>
    </citation>
    <scope>NUCLEOTIDE SEQUENCE [LARGE SCALE GENOMIC DNA]</scope>
</reference>
<evidence type="ECO:0000256" key="1">
    <source>
        <dbReference type="SAM" id="MobiDB-lite"/>
    </source>
</evidence>
<organism evidence="2 3">
    <name type="scientific">Serratia phage Serbin</name>
    <dbReference type="NCBI Taxonomy" id="2562181"/>
    <lineage>
        <taxon>Viruses</taxon>
        <taxon>Duplodnaviria</taxon>
        <taxon>Heunggongvirae</taxon>
        <taxon>Uroviricota</taxon>
        <taxon>Caudoviricetes</taxon>
        <taxon>Serbinvirus</taxon>
        <taxon>Serbinvirus serbin</taxon>
    </lineage>
</organism>
<feature type="region of interest" description="Disordered" evidence="1">
    <location>
        <begin position="53"/>
        <end position="76"/>
    </location>
</feature>
<gene>
    <name evidence="2" type="ORF">CPT_Serbin_043</name>
</gene>
<evidence type="ECO:0000313" key="3">
    <source>
        <dbReference type="Proteomes" id="UP000308339"/>
    </source>
</evidence>
<evidence type="ECO:0000313" key="2">
    <source>
        <dbReference type="EMBL" id="QBQ72959.1"/>
    </source>
</evidence>